<evidence type="ECO:0000313" key="2">
    <source>
        <dbReference type="EMBL" id="QYZ69252.1"/>
    </source>
</evidence>
<dbReference type="PANTHER" id="PTHR10357:SF213">
    <property type="entry name" value="ALPHA AMYLASE CATALYTIC REGION"/>
    <property type="match status" value="1"/>
</dbReference>
<keyword evidence="3" id="KW-1185">Reference proteome</keyword>
<dbReference type="InterPro" id="IPR006047">
    <property type="entry name" value="GH13_cat_dom"/>
</dbReference>
<dbReference type="InterPro" id="IPR045857">
    <property type="entry name" value="O16G_dom_2"/>
</dbReference>
<dbReference type="InterPro" id="IPR044077">
    <property type="entry name" value="Amylosucrase"/>
</dbReference>
<dbReference type="Proteomes" id="UP000826300">
    <property type="component" value="Chromosome"/>
</dbReference>
<dbReference type="PANTHER" id="PTHR10357">
    <property type="entry name" value="ALPHA-AMYLASE FAMILY MEMBER"/>
    <property type="match status" value="1"/>
</dbReference>
<evidence type="ECO:0000313" key="3">
    <source>
        <dbReference type="Proteomes" id="UP000826300"/>
    </source>
</evidence>
<name>A0A8G1EBC6_9RHOB</name>
<dbReference type="AlphaFoldDB" id="A0A8G1EBC6"/>
<dbReference type="Pfam" id="PF00128">
    <property type="entry name" value="Alpha-amylase"/>
    <property type="match status" value="1"/>
</dbReference>
<accession>A0A8G1EBC6</accession>
<dbReference type="Gene3D" id="3.20.20.80">
    <property type="entry name" value="Glycosidases"/>
    <property type="match status" value="1"/>
</dbReference>
<dbReference type="KEGG" id="nsm:JO391_16150"/>
<dbReference type="Gene3D" id="2.60.40.1180">
    <property type="entry name" value="Golgi alpha-mannosidase II"/>
    <property type="match status" value="1"/>
</dbReference>
<dbReference type="GO" id="GO:0005975">
    <property type="term" value="P:carbohydrate metabolic process"/>
    <property type="evidence" value="ECO:0007669"/>
    <property type="project" value="InterPro"/>
</dbReference>
<sequence length="628" mass="70319">MAKTTAAPDDEVFGLRLERSSQDLWPMLEALYGARPEYASFREKLLKALKKGWAARPADLKRLDLKRDLEPDWFQRPDMAGYVFYIDRFAGTLQGVLDKLDYLTDLGVTYVHLMPCLKSRPGDSDGGYSVMDYRQINPAFGTMEDFEAVAAAFRKRGISLCVDLVLNHTAKEHAWARKAVKGDARYQDYYLMFDTPDLPQQYEKTLVEVFPDNAPGNFTHYPEFGKWVWTTFNEHQWDLNWANPQVFLEVVEIMLNLANKGVDVLRLDAVAFMWKRMGTRCQSEPEVHMILQALRACSRIAAPAVIHLEEAIVAPAEMLPYLGRGRHDGKEGNLAYHNSLMVQFWSSLATRDTRLMAHVLATHFPEVLTNATYATYIRCHDDIGWAVTDEDAAALGLSGPAHRAFLSDFYEGSFPGTFSRGALFQVNPATGDKRISGSFASLAGLEQALDEGDAAAVDLAVQRILMGHALIAAFGGIPLVYMGDELAALNDRGYLDVPEHAHDSRWIHRPRMDWALAESRNAGQSPASRVFQGLRHILARRRAVPEFHAGNPTRILRPDPSGVFAFARIAPTGPVLGLFNFTESWAHLGEGWVRAQGVTRMHDLLSDHPVETHNGNIALPPYARVWLA</sequence>
<dbReference type="Pfam" id="PF22582">
    <property type="entry name" value="Amylosucrase_C-like"/>
    <property type="match status" value="1"/>
</dbReference>
<dbReference type="Gene3D" id="3.90.400.10">
    <property type="entry name" value="Oligo-1,6-glucosidase, Domain 2"/>
    <property type="match status" value="1"/>
</dbReference>
<dbReference type="SUPFAM" id="SSF51011">
    <property type="entry name" value="Glycosyl hydrolase domain"/>
    <property type="match status" value="1"/>
</dbReference>
<dbReference type="CDD" id="cd11324">
    <property type="entry name" value="AmyAc_Amylosucrase"/>
    <property type="match status" value="1"/>
</dbReference>
<dbReference type="SMART" id="SM00642">
    <property type="entry name" value="Aamy"/>
    <property type="match status" value="1"/>
</dbReference>
<dbReference type="InterPro" id="IPR013780">
    <property type="entry name" value="Glyco_hydro_b"/>
</dbReference>
<organism evidence="2 3">
    <name type="scientific">Neotabrizicola shimadae</name>
    <dbReference type="NCBI Taxonomy" id="2807096"/>
    <lineage>
        <taxon>Bacteria</taxon>
        <taxon>Pseudomonadati</taxon>
        <taxon>Pseudomonadota</taxon>
        <taxon>Alphaproteobacteria</taxon>
        <taxon>Rhodobacterales</taxon>
        <taxon>Paracoccaceae</taxon>
        <taxon>Neotabrizicola</taxon>
    </lineage>
</organism>
<dbReference type="RefSeq" id="WP_220661472.1">
    <property type="nucleotide sequence ID" value="NZ_CP069370.1"/>
</dbReference>
<dbReference type="GO" id="GO:0047669">
    <property type="term" value="F:amylosucrase activity"/>
    <property type="evidence" value="ECO:0007669"/>
    <property type="project" value="InterPro"/>
</dbReference>
<dbReference type="Gene3D" id="1.10.1740.10">
    <property type="match status" value="1"/>
</dbReference>
<dbReference type="SUPFAM" id="SSF51445">
    <property type="entry name" value="(Trans)glycosidases"/>
    <property type="match status" value="1"/>
</dbReference>
<feature type="domain" description="Glycosyl hydrolase family 13 catalytic" evidence="1">
    <location>
        <begin position="85"/>
        <end position="520"/>
    </location>
</feature>
<dbReference type="EMBL" id="CP069370">
    <property type="protein sequence ID" value="QYZ69252.1"/>
    <property type="molecule type" value="Genomic_DNA"/>
</dbReference>
<dbReference type="InterPro" id="IPR017853">
    <property type="entry name" value="GH"/>
</dbReference>
<proteinExistence type="predicted"/>
<dbReference type="InterPro" id="IPR055218">
    <property type="entry name" value="Amylosucrase_C"/>
</dbReference>
<gene>
    <name evidence="2" type="ORF">JO391_16150</name>
</gene>
<reference evidence="2" key="1">
    <citation type="submission" date="2021-02" db="EMBL/GenBank/DDBJ databases">
        <title>Rhodobacter shimadae sp. nov., an aerobic anoxygenic phototrophic bacterium isolated from a hot spring.</title>
        <authorList>
            <person name="Muramatsu S."/>
            <person name="Haruta S."/>
            <person name="Hirose S."/>
            <person name="Hanada S."/>
        </authorList>
    </citation>
    <scope>NUCLEOTIDE SEQUENCE</scope>
    <source>
        <strain evidence="2">N10</strain>
    </source>
</reference>
<evidence type="ECO:0000259" key="1">
    <source>
        <dbReference type="SMART" id="SM00642"/>
    </source>
</evidence>
<protein>
    <submittedName>
        <fullName evidence="2">Alpha-amylase</fullName>
    </submittedName>
</protein>